<accession>A0A5J6HXE3</accession>
<proteinExistence type="predicted"/>
<name>A0A5J6HXE3_STRC4</name>
<organism evidence="1 2">
    <name type="scientific">Streptomyces coeruleorubidus</name>
    <dbReference type="NCBI Taxonomy" id="116188"/>
    <lineage>
        <taxon>Bacteria</taxon>
        <taxon>Bacillati</taxon>
        <taxon>Actinomycetota</taxon>
        <taxon>Actinomycetes</taxon>
        <taxon>Kitasatosporales</taxon>
        <taxon>Streptomycetaceae</taxon>
        <taxon>Streptomyces</taxon>
    </lineage>
</organism>
<sequence length="68" mass="7145">MPMLAQVVSTAARPSEQIWPARAGDVSCCLHEAAALITTTPELGCALRHPQGDIQGPRCCTRACPKTG</sequence>
<protein>
    <submittedName>
        <fullName evidence="1">Uncharacterized protein</fullName>
    </submittedName>
</protein>
<gene>
    <name evidence="1" type="ORF">CP976_02225</name>
</gene>
<dbReference type="Proteomes" id="UP000326598">
    <property type="component" value="Chromosome"/>
</dbReference>
<evidence type="ECO:0000313" key="1">
    <source>
        <dbReference type="EMBL" id="QEV23103.1"/>
    </source>
</evidence>
<reference evidence="1 2" key="1">
    <citation type="submission" date="2017-09" db="EMBL/GenBank/DDBJ databases">
        <authorList>
            <person name="Lee N."/>
            <person name="Cho B.-K."/>
        </authorList>
    </citation>
    <scope>NUCLEOTIDE SEQUENCE [LARGE SCALE GENOMIC DNA]</scope>
    <source>
        <strain evidence="1 2">ATCC 13740</strain>
    </source>
</reference>
<dbReference type="KEGG" id="scoe:CP976_02225"/>
<evidence type="ECO:0000313" key="2">
    <source>
        <dbReference type="Proteomes" id="UP000326598"/>
    </source>
</evidence>
<dbReference type="AlphaFoldDB" id="A0A5J6HXE3"/>
<dbReference type="EMBL" id="CP023694">
    <property type="protein sequence ID" value="QEV23103.1"/>
    <property type="molecule type" value="Genomic_DNA"/>
</dbReference>